<dbReference type="Proteomes" id="UP001521209">
    <property type="component" value="Unassembled WGS sequence"/>
</dbReference>
<comment type="caution">
    <text evidence="2">The sequence shown here is derived from an EMBL/GenBank/DDBJ whole genome shotgun (WGS) entry which is preliminary data.</text>
</comment>
<name>A0ABS9E0F3_9PROT</name>
<keyword evidence="1" id="KW-1133">Transmembrane helix</keyword>
<dbReference type="EMBL" id="JAKGBZ010000056">
    <property type="protein sequence ID" value="MCF3948501.1"/>
    <property type="molecule type" value="Genomic_DNA"/>
</dbReference>
<gene>
    <name evidence="2" type="ORF">L2A60_17675</name>
</gene>
<feature type="transmembrane region" description="Helical" evidence="1">
    <location>
        <begin position="62"/>
        <end position="81"/>
    </location>
</feature>
<organism evidence="2 3">
    <name type="scientific">Acidiphilium iwatense</name>
    <dbReference type="NCBI Taxonomy" id="768198"/>
    <lineage>
        <taxon>Bacteria</taxon>
        <taxon>Pseudomonadati</taxon>
        <taxon>Pseudomonadota</taxon>
        <taxon>Alphaproteobacteria</taxon>
        <taxon>Acetobacterales</taxon>
        <taxon>Acidocellaceae</taxon>
        <taxon>Acidiphilium</taxon>
    </lineage>
</organism>
<keyword evidence="1" id="KW-0812">Transmembrane</keyword>
<keyword evidence="3" id="KW-1185">Reference proteome</keyword>
<evidence type="ECO:0000313" key="2">
    <source>
        <dbReference type="EMBL" id="MCF3948501.1"/>
    </source>
</evidence>
<protein>
    <submittedName>
        <fullName evidence="2">Uncharacterized protein</fullName>
    </submittedName>
</protein>
<dbReference type="RefSeq" id="WP_235705783.1">
    <property type="nucleotide sequence ID" value="NZ_JAKGBZ010000056.1"/>
</dbReference>
<evidence type="ECO:0000313" key="3">
    <source>
        <dbReference type="Proteomes" id="UP001521209"/>
    </source>
</evidence>
<sequence length="152" mass="17923">MKNIDNDKEKKIKSNEKFGVKRTYSSGLFLAFSFVFLLLGFWLLLFNFGLTFHRPAGFRVSLEFAFLVILFPVATVVFLVPLKYGNLHFFTLQIFVVFVNVFSEKYFVNFGENRNTVNRILFDVINIFVCISFVIFCLYLFWCLHHKKPFTP</sequence>
<proteinExistence type="predicted"/>
<feature type="transmembrane region" description="Helical" evidence="1">
    <location>
        <begin position="87"/>
        <end position="108"/>
    </location>
</feature>
<feature type="transmembrane region" description="Helical" evidence="1">
    <location>
        <begin position="120"/>
        <end position="142"/>
    </location>
</feature>
<reference evidence="2 3" key="1">
    <citation type="submission" date="2022-01" db="EMBL/GenBank/DDBJ databases">
        <authorList>
            <person name="Won M."/>
            <person name="Kim S.-J."/>
            <person name="Kwon S.-W."/>
        </authorList>
    </citation>
    <scope>NUCLEOTIDE SEQUENCE [LARGE SCALE GENOMIC DNA]</scope>
    <source>
        <strain evidence="2 3">KCTC 23505</strain>
    </source>
</reference>
<feature type="transmembrane region" description="Helical" evidence="1">
    <location>
        <begin position="28"/>
        <end position="50"/>
    </location>
</feature>
<accession>A0ABS9E0F3</accession>
<evidence type="ECO:0000256" key="1">
    <source>
        <dbReference type="SAM" id="Phobius"/>
    </source>
</evidence>
<keyword evidence="1" id="KW-0472">Membrane</keyword>